<dbReference type="Proteomes" id="UP000828048">
    <property type="component" value="Chromosome 11"/>
</dbReference>
<organism evidence="1 2">
    <name type="scientific">Vaccinium darrowii</name>
    <dbReference type="NCBI Taxonomy" id="229202"/>
    <lineage>
        <taxon>Eukaryota</taxon>
        <taxon>Viridiplantae</taxon>
        <taxon>Streptophyta</taxon>
        <taxon>Embryophyta</taxon>
        <taxon>Tracheophyta</taxon>
        <taxon>Spermatophyta</taxon>
        <taxon>Magnoliopsida</taxon>
        <taxon>eudicotyledons</taxon>
        <taxon>Gunneridae</taxon>
        <taxon>Pentapetalae</taxon>
        <taxon>asterids</taxon>
        <taxon>Ericales</taxon>
        <taxon>Ericaceae</taxon>
        <taxon>Vaccinioideae</taxon>
        <taxon>Vaccinieae</taxon>
        <taxon>Vaccinium</taxon>
    </lineage>
</organism>
<keyword evidence="2" id="KW-1185">Reference proteome</keyword>
<gene>
    <name evidence="1" type="ORF">Vadar_010321</name>
</gene>
<dbReference type="EMBL" id="CM037161">
    <property type="protein sequence ID" value="KAH7854119.1"/>
    <property type="molecule type" value="Genomic_DNA"/>
</dbReference>
<sequence length="213" mass="24355">MKKQKVQQVRAIVKEHHDLKSWGQDAQVKVGCCLIQLLMESAYIQPPVEQLGDGPPDIRPAFIHSLKTLTKETQTFSRRYGVIECDPLVRKGLERTARHMVIPYMPMLGPPVNWTGAKQQRDAVKRTPKKQLESVFEALNTLGNTKWRVNKRVIGVIDRIPASGGTLADLVDREDVAQKMKDEDGFFYPHNLDFRGRAYPMHPHLNHLVSHLY</sequence>
<comment type="caution">
    <text evidence="1">The sequence shown here is derived from an EMBL/GenBank/DDBJ whole genome shotgun (WGS) entry which is preliminary data.</text>
</comment>
<name>A0ACB7YLX2_9ERIC</name>
<reference evidence="1 2" key="1">
    <citation type="journal article" date="2021" name="Hortic Res">
        <title>High-quality reference genome and annotation aids understanding of berry development for evergreen blueberry (Vaccinium darrowii).</title>
        <authorList>
            <person name="Yu J."/>
            <person name="Hulse-Kemp A.M."/>
            <person name="Babiker E."/>
            <person name="Staton M."/>
        </authorList>
    </citation>
    <scope>NUCLEOTIDE SEQUENCE [LARGE SCALE GENOMIC DNA]</scope>
    <source>
        <strain evidence="2">cv. NJ 8807/NJ 8810</strain>
        <tissue evidence="1">Young leaf</tissue>
    </source>
</reference>
<proteinExistence type="predicted"/>
<evidence type="ECO:0000313" key="1">
    <source>
        <dbReference type="EMBL" id="KAH7854119.1"/>
    </source>
</evidence>
<protein>
    <submittedName>
        <fullName evidence="1">Uncharacterized protein</fullName>
    </submittedName>
</protein>
<evidence type="ECO:0000313" key="2">
    <source>
        <dbReference type="Proteomes" id="UP000828048"/>
    </source>
</evidence>
<accession>A0ACB7YLX2</accession>